<feature type="binding site" evidence="9 13">
    <location>
        <position position="440"/>
    </location>
    <ligand>
        <name>Mn(2+)</name>
        <dbReference type="ChEBI" id="CHEBI:29035"/>
        <label>2</label>
    </ligand>
</feature>
<dbReference type="Pfam" id="PF06415">
    <property type="entry name" value="iPGM_N"/>
    <property type="match status" value="1"/>
</dbReference>
<name>A0A0G0X3M0_9BACT</name>
<evidence type="ECO:0000256" key="3">
    <source>
        <dbReference type="ARBA" id="ARBA00004798"/>
    </source>
</evidence>
<evidence type="ECO:0000256" key="2">
    <source>
        <dbReference type="ARBA" id="ARBA00002315"/>
    </source>
</evidence>
<evidence type="ECO:0000313" key="17">
    <source>
        <dbReference type="Proteomes" id="UP000034190"/>
    </source>
</evidence>
<dbReference type="Gene3D" id="3.40.1450.10">
    <property type="entry name" value="BPG-independent phosphoglycerate mutase, domain B"/>
    <property type="match status" value="1"/>
</dbReference>
<feature type="binding site" evidence="9 13">
    <location>
        <position position="57"/>
    </location>
    <ligand>
        <name>Mn(2+)</name>
        <dbReference type="ChEBI" id="CHEBI:29035"/>
        <label>2</label>
    </ligand>
</feature>
<evidence type="ECO:0000256" key="11">
    <source>
        <dbReference type="PIRSR" id="PIRSR001492-1"/>
    </source>
</evidence>
<comment type="subunit">
    <text evidence="9">Monomer.</text>
</comment>
<gene>
    <name evidence="9" type="primary">gpmI</name>
    <name evidence="16" type="ORF">UU43_C0011G0009</name>
</gene>
<keyword evidence="8 9" id="KW-0413">Isomerase</keyword>
<dbReference type="InterPro" id="IPR005995">
    <property type="entry name" value="Pgm_bpd_ind"/>
</dbReference>
<feature type="binding site" evidence="9 12">
    <location>
        <position position="185"/>
    </location>
    <ligand>
        <name>substrate</name>
    </ligand>
</feature>
<comment type="cofactor">
    <cofactor evidence="9">
        <name>Mn(2+)</name>
        <dbReference type="ChEBI" id="CHEBI:29035"/>
    </cofactor>
    <text evidence="9">Binds 2 manganese ions per subunit.</text>
</comment>
<dbReference type="EMBL" id="LCAP01000011">
    <property type="protein sequence ID" value="KKR91265.1"/>
    <property type="molecule type" value="Genomic_DNA"/>
</dbReference>
<dbReference type="GO" id="GO:0006096">
    <property type="term" value="P:glycolytic process"/>
    <property type="evidence" value="ECO:0007669"/>
    <property type="project" value="UniProtKB-UniRule"/>
</dbReference>
<protein>
    <recommendedName>
        <fullName evidence="9 10">2,3-bisphosphoglycerate-independent phosphoglycerate mutase</fullName>
        <shortName evidence="9">BPG-independent PGAM</shortName>
        <shortName evidence="9">Phosphoglyceromutase</shortName>
        <shortName evidence="9">iPGM</shortName>
        <ecNumber evidence="9 10">5.4.2.12</ecNumber>
    </recommendedName>
</protein>
<dbReference type="GO" id="GO:0004619">
    <property type="term" value="F:phosphoglycerate mutase activity"/>
    <property type="evidence" value="ECO:0007669"/>
    <property type="project" value="UniProtKB-UniRule"/>
</dbReference>
<dbReference type="SUPFAM" id="SSF64158">
    <property type="entry name" value="2,3-Bisphosphoglycerate-independent phosphoglycerate mutase, substrate-binding domain"/>
    <property type="match status" value="1"/>
</dbReference>
<feature type="active site" description="Phosphoserine intermediate" evidence="9 11">
    <location>
        <position position="57"/>
    </location>
</feature>
<comment type="catalytic activity">
    <reaction evidence="1 9">
        <text>(2R)-2-phosphoglycerate = (2R)-3-phosphoglycerate</text>
        <dbReference type="Rhea" id="RHEA:15901"/>
        <dbReference type="ChEBI" id="CHEBI:58272"/>
        <dbReference type="ChEBI" id="CHEBI:58289"/>
        <dbReference type="EC" id="5.4.2.12"/>
    </reaction>
</comment>
<feature type="binding site" evidence="9 13">
    <location>
        <position position="399"/>
    </location>
    <ligand>
        <name>Mn(2+)</name>
        <dbReference type="ChEBI" id="CHEBI:29035"/>
        <label>1</label>
    </ligand>
</feature>
<comment type="function">
    <text evidence="2 9">Catalyzes the interconversion of 2-phosphoglycerate and 3-phosphoglycerate.</text>
</comment>
<evidence type="ECO:0000256" key="1">
    <source>
        <dbReference type="ARBA" id="ARBA00000370"/>
    </source>
</evidence>
<reference evidence="16 17" key="1">
    <citation type="journal article" date="2015" name="Nature">
        <title>rRNA introns, odd ribosomes, and small enigmatic genomes across a large radiation of phyla.</title>
        <authorList>
            <person name="Brown C.T."/>
            <person name="Hug L.A."/>
            <person name="Thomas B.C."/>
            <person name="Sharon I."/>
            <person name="Castelle C.J."/>
            <person name="Singh A."/>
            <person name="Wilkins M.J."/>
            <person name="Williams K.H."/>
            <person name="Banfield J.F."/>
        </authorList>
    </citation>
    <scope>NUCLEOTIDE SEQUENCE [LARGE SCALE GENOMIC DNA]</scope>
</reference>
<feature type="domain" description="Metalloenzyme" evidence="14">
    <location>
        <begin position="1"/>
        <end position="499"/>
    </location>
</feature>
<comment type="similarity">
    <text evidence="4 9">Belongs to the BPG-independent phosphoglycerate mutase family.</text>
</comment>
<feature type="binding site" evidence="9 13">
    <location>
        <position position="441"/>
    </location>
    <ligand>
        <name>Mn(2+)</name>
        <dbReference type="ChEBI" id="CHEBI:29035"/>
        <label>2</label>
    </ligand>
</feature>
<evidence type="ECO:0000256" key="12">
    <source>
        <dbReference type="PIRSR" id="PIRSR001492-2"/>
    </source>
</evidence>
<comment type="pathway">
    <text evidence="3 9">Carbohydrate degradation; glycolysis; pyruvate from D-glyceraldehyde 3-phosphate: step 3/5.</text>
</comment>
<evidence type="ECO:0000256" key="7">
    <source>
        <dbReference type="ARBA" id="ARBA00023211"/>
    </source>
</evidence>
<dbReference type="GO" id="GO:0030145">
    <property type="term" value="F:manganese ion binding"/>
    <property type="evidence" value="ECO:0007669"/>
    <property type="project" value="UniProtKB-UniRule"/>
</dbReference>
<dbReference type="PANTHER" id="PTHR31637:SF0">
    <property type="entry name" value="2,3-BISPHOSPHOGLYCERATE-INDEPENDENT PHOSPHOGLYCERATE MUTASE"/>
    <property type="match status" value="1"/>
</dbReference>
<dbReference type="PIRSF" id="PIRSF001492">
    <property type="entry name" value="IPGAM"/>
    <property type="match status" value="1"/>
</dbReference>
<comment type="caution">
    <text evidence="16">The sequence shown here is derived from an EMBL/GenBank/DDBJ whole genome shotgun (WGS) entry which is preliminary data.</text>
</comment>
<evidence type="ECO:0000256" key="8">
    <source>
        <dbReference type="ARBA" id="ARBA00023235"/>
    </source>
</evidence>
<evidence type="ECO:0000259" key="15">
    <source>
        <dbReference type="Pfam" id="PF06415"/>
    </source>
</evidence>
<keyword evidence="7 9" id="KW-0464">Manganese</keyword>
<feature type="binding site" evidence="9 12">
    <location>
        <position position="119"/>
    </location>
    <ligand>
        <name>substrate</name>
    </ligand>
</feature>
<organism evidence="16 17">
    <name type="scientific">Candidatus Falkowbacteria bacterium GW2011_GWA2_41_14</name>
    <dbReference type="NCBI Taxonomy" id="1618635"/>
    <lineage>
        <taxon>Bacteria</taxon>
        <taxon>Candidatus Falkowiibacteriota</taxon>
    </lineage>
</organism>
<evidence type="ECO:0000256" key="10">
    <source>
        <dbReference type="NCBIfam" id="TIGR01307"/>
    </source>
</evidence>
<keyword evidence="6 9" id="KW-0324">Glycolysis</keyword>
<dbReference type="SUPFAM" id="SSF53649">
    <property type="entry name" value="Alkaline phosphatase-like"/>
    <property type="match status" value="1"/>
</dbReference>
<dbReference type="NCBIfam" id="TIGR01307">
    <property type="entry name" value="pgm_bpd_ind"/>
    <property type="match status" value="1"/>
</dbReference>
<evidence type="ECO:0000256" key="6">
    <source>
        <dbReference type="ARBA" id="ARBA00023152"/>
    </source>
</evidence>
<dbReference type="InterPro" id="IPR017850">
    <property type="entry name" value="Alkaline_phosphatase_core_sf"/>
</dbReference>
<evidence type="ECO:0000256" key="5">
    <source>
        <dbReference type="ARBA" id="ARBA00022723"/>
    </source>
</evidence>
<feature type="binding site" evidence="9 12">
    <location>
        <position position="332"/>
    </location>
    <ligand>
        <name>substrate</name>
    </ligand>
</feature>
<feature type="binding site" evidence="9 12">
    <location>
        <begin position="149"/>
        <end position="150"/>
    </location>
    <ligand>
        <name>substrate</name>
    </ligand>
</feature>
<keyword evidence="5 9" id="KW-0479">Metal-binding</keyword>
<feature type="binding site" evidence="9 12">
    <location>
        <position position="179"/>
    </location>
    <ligand>
        <name>substrate</name>
    </ligand>
</feature>
<dbReference type="InterPro" id="IPR011258">
    <property type="entry name" value="BPG-indep_PGM_N"/>
</dbReference>
<feature type="binding site" evidence="9 13">
    <location>
        <position position="403"/>
    </location>
    <ligand>
        <name>Mn(2+)</name>
        <dbReference type="ChEBI" id="CHEBI:29035"/>
        <label>1</label>
    </ligand>
</feature>
<dbReference type="Gene3D" id="3.40.720.10">
    <property type="entry name" value="Alkaline Phosphatase, subunit A"/>
    <property type="match status" value="1"/>
</dbReference>
<evidence type="ECO:0000256" key="4">
    <source>
        <dbReference type="ARBA" id="ARBA00008819"/>
    </source>
</evidence>
<dbReference type="Pfam" id="PF01676">
    <property type="entry name" value="Metalloenzyme"/>
    <property type="match status" value="1"/>
</dbReference>
<dbReference type="GO" id="GO:0005829">
    <property type="term" value="C:cytosol"/>
    <property type="evidence" value="ECO:0007669"/>
    <property type="project" value="TreeGrafter"/>
</dbReference>
<sequence length="511" mass="56082">MILVILDGWGIAKPNQGNAIALAKPPTMRGLLRKYPNTELLAHGKAVGLPPAQSGNSEAGHMNIGAGRIVEQDVVKISKSINDGTFFKNAGFIEAIRQVKKNKSRLHLMGMISNGMSAHSDPDHLLALLSFAKINEIKEVYLHLFTDGRDSPKYASLKLVEDIQRAFKNGEAIATVIGRFYAMDRKKSWARTEQAYNALVDGRSKTAASAEDAITESYNRGESDEFIEPYIITRDGKPLPRIGDGDSVIFFNLRSDRARQLAKVFVQKDFCGLNKTCFNRKKFVKDLLFVAMTDFGPDLEGILTAYPAADLKATLPLALKDLAQLYIAESEKYAHVTYFFNGGYANPVNGEARQVIPSPNVKSYDATPAMSSADLTKEVLNNLAERKYDFTVLNFAAPDMIGHTGNLEAGVKCCHEVDEYLGEIARAYLRVNGTVLVTADHGNVEEMINLRTGEINTEHSTNPVPFIVVNNHLQNKIKLRSGGILGDIAPTILALLGIAKPKEMTGKSLIK</sequence>
<feature type="binding site" evidence="9 13">
    <location>
        <position position="7"/>
    </location>
    <ligand>
        <name>Mn(2+)</name>
        <dbReference type="ChEBI" id="CHEBI:29035"/>
        <label>2</label>
    </ligand>
</feature>
<evidence type="ECO:0000313" key="16">
    <source>
        <dbReference type="EMBL" id="KKR91265.1"/>
    </source>
</evidence>
<evidence type="ECO:0000256" key="9">
    <source>
        <dbReference type="HAMAP-Rule" id="MF_01038"/>
    </source>
</evidence>
<dbReference type="InterPro" id="IPR006124">
    <property type="entry name" value="Metalloenzyme"/>
</dbReference>
<feature type="binding site" evidence="9 13">
    <location>
        <position position="459"/>
    </location>
    <ligand>
        <name>Mn(2+)</name>
        <dbReference type="ChEBI" id="CHEBI:29035"/>
        <label>1</label>
    </ligand>
</feature>
<evidence type="ECO:0000256" key="13">
    <source>
        <dbReference type="PIRSR" id="PIRSR001492-3"/>
    </source>
</evidence>
<dbReference type="Proteomes" id="UP000034190">
    <property type="component" value="Unassembled WGS sequence"/>
</dbReference>
<dbReference type="UniPathway" id="UPA00109">
    <property type="reaction ID" value="UER00186"/>
</dbReference>
<evidence type="ECO:0000259" key="14">
    <source>
        <dbReference type="Pfam" id="PF01676"/>
    </source>
</evidence>
<accession>A0A0G0X3M0</accession>
<dbReference type="AlphaFoldDB" id="A0A0G0X3M0"/>
<dbReference type="CDD" id="cd16010">
    <property type="entry name" value="iPGM"/>
    <property type="match status" value="1"/>
</dbReference>
<dbReference type="PATRIC" id="fig|1618635.3.peg.466"/>
<feature type="binding site" evidence="9 12">
    <location>
        <begin position="254"/>
        <end position="257"/>
    </location>
    <ligand>
        <name>substrate</name>
    </ligand>
</feature>
<dbReference type="FunFam" id="3.40.1450.10:FF:000002">
    <property type="entry name" value="2,3-bisphosphoglycerate-independent phosphoglycerate mutase"/>
    <property type="match status" value="1"/>
</dbReference>
<feature type="domain" description="BPG-independent PGAM N-terminal" evidence="15">
    <location>
        <begin position="77"/>
        <end position="295"/>
    </location>
</feature>
<proteinExistence type="inferred from homology"/>
<dbReference type="InterPro" id="IPR036646">
    <property type="entry name" value="PGAM_B_sf"/>
</dbReference>
<dbReference type="GO" id="GO:0006007">
    <property type="term" value="P:glucose catabolic process"/>
    <property type="evidence" value="ECO:0007669"/>
    <property type="project" value="InterPro"/>
</dbReference>
<dbReference type="EC" id="5.4.2.12" evidence="9 10"/>
<dbReference type="PANTHER" id="PTHR31637">
    <property type="entry name" value="2,3-BISPHOSPHOGLYCERATE-INDEPENDENT PHOSPHOGLYCERATE MUTASE"/>
    <property type="match status" value="1"/>
</dbReference>
<dbReference type="HAMAP" id="MF_01038">
    <property type="entry name" value="GpmI"/>
    <property type="match status" value="1"/>
</dbReference>